<evidence type="ECO:0000313" key="1">
    <source>
        <dbReference type="EMBL" id="RRT48471.1"/>
    </source>
</evidence>
<organism evidence="1 2">
    <name type="scientific">Ensete ventricosum</name>
    <name type="common">Abyssinian banana</name>
    <name type="synonym">Musa ensete</name>
    <dbReference type="NCBI Taxonomy" id="4639"/>
    <lineage>
        <taxon>Eukaryota</taxon>
        <taxon>Viridiplantae</taxon>
        <taxon>Streptophyta</taxon>
        <taxon>Embryophyta</taxon>
        <taxon>Tracheophyta</taxon>
        <taxon>Spermatophyta</taxon>
        <taxon>Magnoliopsida</taxon>
        <taxon>Liliopsida</taxon>
        <taxon>Zingiberales</taxon>
        <taxon>Musaceae</taxon>
        <taxon>Ensete</taxon>
    </lineage>
</organism>
<protein>
    <submittedName>
        <fullName evidence="1">Uncharacterized protein</fullName>
    </submittedName>
</protein>
<dbReference type="AlphaFoldDB" id="A0A426Y9R3"/>
<proteinExistence type="predicted"/>
<accession>A0A426Y9R3</accession>
<evidence type="ECO:0000313" key="2">
    <source>
        <dbReference type="Proteomes" id="UP000287651"/>
    </source>
</evidence>
<dbReference type="EMBL" id="AMZH03013938">
    <property type="protein sequence ID" value="RRT48471.1"/>
    <property type="molecule type" value="Genomic_DNA"/>
</dbReference>
<sequence length="150" mass="16608">MCLLPSKVALSRLPWIAFLLHRPLSWWWQLWPVNPPSGGSRGLASGLLGSGALLIVLLSDHKGWAFGIPWISAANHLTNRARDSSLPWVRSRSDVVVGLGRVLAKKLSSNSLARESKDEMDEGFRRLHHIRARPLSVVGKARHINVSKVS</sequence>
<dbReference type="Proteomes" id="UP000287651">
    <property type="component" value="Unassembled WGS sequence"/>
</dbReference>
<name>A0A426Y9R3_ENSVE</name>
<reference evidence="1 2" key="1">
    <citation type="journal article" date="2014" name="Agronomy (Basel)">
        <title>A Draft Genome Sequence for Ensete ventricosum, the Drought-Tolerant Tree Against Hunger.</title>
        <authorList>
            <person name="Harrison J."/>
            <person name="Moore K.A."/>
            <person name="Paszkiewicz K."/>
            <person name="Jones T."/>
            <person name="Grant M."/>
            <person name="Ambacheew D."/>
            <person name="Muzemil S."/>
            <person name="Studholme D.J."/>
        </authorList>
    </citation>
    <scope>NUCLEOTIDE SEQUENCE [LARGE SCALE GENOMIC DNA]</scope>
</reference>
<comment type="caution">
    <text evidence="1">The sequence shown here is derived from an EMBL/GenBank/DDBJ whole genome shotgun (WGS) entry which is preliminary data.</text>
</comment>
<gene>
    <name evidence="1" type="ORF">B296_00026193</name>
</gene>